<gene>
    <name evidence="2" type="ORF">CCS41_02195</name>
</gene>
<dbReference type="EMBL" id="CP021659">
    <property type="protein sequence ID" value="AWK13583.1"/>
    <property type="molecule type" value="Genomic_DNA"/>
</dbReference>
<dbReference type="InterPro" id="IPR052358">
    <property type="entry name" value="Aro_Compnd_Degr_Hydrolases"/>
</dbReference>
<organism evidence="2 3">
    <name type="scientific">Candidatus Fukatsuia symbiotica</name>
    <dbReference type="NCBI Taxonomy" id="1878942"/>
    <lineage>
        <taxon>Bacteria</taxon>
        <taxon>Pseudomonadati</taxon>
        <taxon>Pseudomonadota</taxon>
        <taxon>Gammaproteobacteria</taxon>
        <taxon>Enterobacterales</taxon>
        <taxon>Yersiniaceae</taxon>
        <taxon>Candidatus Fukatsuia</taxon>
    </lineage>
</organism>
<evidence type="ECO:0000313" key="3">
    <source>
        <dbReference type="Proteomes" id="UP000261875"/>
    </source>
</evidence>
<dbReference type="AlphaFoldDB" id="A0A2U8I399"/>
<dbReference type="PANTHER" id="PTHR35563:SF2">
    <property type="entry name" value="BARREL METAL-DEPENDENT HYDROLASE, PUTATIVE (AFU_ORTHOLOGUE AFUA_1G16240)-RELATED"/>
    <property type="match status" value="1"/>
</dbReference>
<sequence>MILPLILRITMPIPTPQETTLDHKKRFLIPWDACDSHVHVIGSQDRYPMLSSRAYTPPEAQVADLQAHLSTLHMSRVVLIQPSFYGSDNRCLVAALQQLGNIARGVVVIDEKTSDKELSMLTINGVRGVRMNLESIGVRSPQAAHRELNSLATRIAPYGWHIQIYASSHVIAASINQISTLPVHVVLDHFAMIQPKKGLNQPDFLSILELVQTGKVYVKLSAPYRISQAVPDYSDVLPFASAFIEAHPDRMLWASDWPHTRRTCGNSTTEPSPFRVVDDQYILRLLQEWVPSKEIRKKILVDNPACLYGF</sequence>
<evidence type="ECO:0000259" key="1">
    <source>
        <dbReference type="Pfam" id="PF04909"/>
    </source>
</evidence>
<proteinExistence type="predicted"/>
<protein>
    <recommendedName>
        <fullName evidence="1">Amidohydrolase-related domain-containing protein</fullName>
    </recommendedName>
</protein>
<dbReference type="Pfam" id="PF04909">
    <property type="entry name" value="Amidohydro_2"/>
    <property type="match status" value="1"/>
</dbReference>
<dbReference type="Gene3D" id="3.20.20.140">
    <property type="entry name" value="Metal-dependent hydrolases"/>
    <property type="match status" value="1"/>
</dbReference>
<dbReference type="SUPFAM" id="SSF51556">
    <property type="entry name" value="Metallo-dependent hydrolases"/>
    <property type="match status" value="1"/>
</dbReference>
<dbReference type="Proteomes" id="UP000261875">
    <property type="component" value="Chromosome"/>
</dbReference>
<dbReference type="GO" id="GO:0016787">
    <property type="term" value="F:hydrolase activity"/>
    <property type="evidence" value="ECO:0007669"/>
    <property type="project" value="InterPro"/>
</dbReference>
<dbReference type="KEGG" id="fsm:CCS41_02195"/>
<dbReference type="InterPro" id="IPR032466">
    <property type="entry name" value="Metal_Hydrolase"/>
</dbReference>
<dbReference type="OrthoDB" id="9787654at2"/>
<feature type="domain" description="Amidohydrolase-related" evidence="1">
    <location>
        <begin position="34"/>
        <end position="310"/>
    </location>
</feature>
<name>A0A2U8I399_9GAMM</name>
<keyword evidence="3" id="KW-1185">Reference proteome</keyword>
<evidence type="ECO:0000313" key="2">
    <source>
        <dbReference type="EMBL" id="AWK13583.1"/>
    </source>
</evidence>
<accession>A0A2U8I399</accession>
<dbReference type="PANTHER" id="PTHR35563">
    <property type="entry name" value="BARREL METAL-DEPENDENT HYDROLASE, PUTATIVE (AFU_ORTHOLOGUE AFUA_1G16240)-RELATED"/>
    <property type="match status" value="1"/>
</dbReference>
<dbReference type="InterPro" id="IPR006680">
    <property type="entry name" value="Amidohydro-rel"/>
</dbReference>
<reference evidence="2 3" key="1">
    <citation type="submission" date="2017-05" db="EMBL/GenBank/DDBJ databases">
        <title>Genome sequence of Candidatus Fukatsuia symbiotica and Candidatus Hamiltonella defensa from Acyrthosiphon pisum strain 5D.</title>
        <authorList>
            <person name="Patel V.A."/>
            <person name="Chevignon G."/>
            <person name="Russell J.A."/>
            <person name="Oliver K.M."/>
        </authorList>
    </citation>
    <scope>NUCLEOTIDE SEQUENCE [LARGE SCALE GENOMIC DNA]</scope>
    <source>
        <strain evidence="2 3">5D</strain>
    </source>
</reference>